<dbReference type="SUPFAM" id="SSF117839">
    <property type="entry name" value="WWE domain"/>
    <property type="match status" value="1"/>
</dbReference>
<dbReference type="PROSITE" id="PS50918">
    <property type="entry name" value="WWE"/>
    <property type="match status" value="1"/>
</dbReference>
<feature type="region of interest" description="Disordered" evidence="1">
    <location>
        <begin position="912"/>
        <end position="948"/>
    </location>
</feature>
<name>A0A813EVS7_POLGL</name>
<proteinExistence type="predicted"/>
<dbReference type="Proteomes" id="UP000654075">
    <property type="component" value="Unassembled WGS sequence"/>
</dbReference>
<organism evidence="3 4">
    <name type="scientific">Polarella glacialis</name>
    <name type="common">Dinoflagellate</name>
    <dbReference type="NCBI Taxonomy" id="89957"/>
    <lineage>
        <taxon>Eukaryota</taxon>
        <taxon>Sar</taxon>
        <taxon>Alveolata</taxon>
        <taxon>Dinophyceae</taxon>
        <taxon>Suessiales</taxon>
        <taxon>Suessiaceae</taxon>
        <taxon>Polarella</taxon>
    </lineage>
</organism>
<dbReference type="InterPro" id="IPR004170">
    <property type="entry name" value="WWE_dom"/>
</dbReference>
<accession>A0A813EVS7</accession>
<dbReference type="InterPro" id="IPR037197">
    <property type="entry name" value="WWE_dom_sf"/>
</dbReference>
<feature type="region of interest" description="Disordered" evidence="1">
    <location>
        <begin position="1"/>
        <end position="35"/>
    </location>
</feature>
<keyword evidence="4" id="KW-1185">Reference proteome</keyword>
<feature type="compositionally biased region" description="Low complexity" evidence="1">
    <location>
        <begin position="245"/>
        <end position="256"/>
    </location>
</feature>
<feature type="compositionally biased region" description="Low complexity" evidence="1">
    <location>
        <begin position="1325"/>
        <end position="1334"/>
    </location>
</feature>
<dbReference type="InterPro" id="IPR053019">
    <property type="entry name" value="GATA_zinc_finger"/>
</dbReference>
<evidence type="ECO:0000259" key="2">
    <source>
        <dbReference type="PROSITE" id="PS50918"/>
    </source>
</evidence>
<feature type="compositionally biased region" description="Low complexity" evidence="1">
    <location>
        <begin position="214"/>
        <end position="229"/>
    </location>
</feature>
<gene>
    <name evidence="3" type="ORF">PGLA1383_LOCUS20627</name>
</gene>
<sequence length="1554" mass="161221">MAAVLDADLPPLPDSDSECEASDEETGNPAPNVAEDRRGWCTGMRLVAIANIEYFEPEDAQEDVQGDEATLLRSIVVKPGARGTSAGVSCSSELLVRWDVLDEKPRSARFDQVRNMTSGLSSWGSTSICGIWSNDEGHIWICPHPTDESCCKYYEAPLDGGWLTGTLKLASDDVQATSNNNSNNHNNNNKHAHCQAEVGHWWLAEVHALDEQAESGSTEESVEVSQGSTAPPAEGAGPQATLATSSEGLSSSSGHLSRSHRQLADWCRERIVEVYNAQIHKDQDCKAKLQELNHRLARHAGRELLLYHNICKEYCVQPQVFPSGQYSSFQPAPAAATTYCEDTGMTLSSVVTETSFEEDRCTHYLRVGTESSNSSFFEPASFGASSSLFGATSSSFSPLVTTTSSSSLFGTTSSSSSLFGTVSSGSSLFSNPLCGTSSSFSPVAAATSSSSLFGTVSSSSSPFSAAFPSVSPVVAAMSGSSLFGTVSSSSSPFNAAFPSVSPVAAATSGSSLFGTVSSSSSPFSAAFPSVSPVVAAMSGSSLFGTVSSSSSPFSAAFPSVSPVVAAMSGSSLFGTVSSSSSPFSAAFPSVSPVVAAMSGSSLFGTVSSSSSPFSAAFPSVSPVVAAMSVSSLFGTVSSSSSPFSAAFPSVSPVVAAMSVSSLFGTVSSSSSPFSAAFPSVSPVVAAMSDSSLFGTVSSSSSPFSAVFPSVSPVVAAMSGSSLFGTVSSSSSPFSAAFPSVSPVVAAMSSSSLFGTVSSSSSPFSAAFPSVSPVVAAMSSSSLFGTVSSSSSPFSAAFPSVSPVVAAMSGSSLFGTVSSSSSPFSAAFPSVSPVVAAMSGSSLFGTVSSSSSPFSAAFPSVSPVVAAMSVSSLFGTVSSSSSPFSVAFPSTGSCPLDGVSAVDNSIFRAAAPSSSIATGSPSGGGSLFHNDSSGPSVSDPAKPKKAVQEDLQRTAAKAEVDNSASYLGEMRLRTVSGHSLEVQILESNCRAEWSQPRQLWRQLTEQYPLEVLAPCSQLEGGGSPSDQHPLDIKLECTEAGFCKLKGFGVTVYLRAAEKAELRFVVSEAGAAAPSSASVCSGNDASGKCLPSSMRGSVVVGRSVQPVARVEIGGLAPESQFDLHLVRVVKKAYAYPGVDIEVVHCSVVKTFPGLSTASRAWFWKDDVGLWVPYMSKYQHRLEKIWAVEAVAVDLRIPMEESGVVICGDYKVDVKSMQQISPKTRKERPIARRQLLLHEDAPLAEVLLLDSIKRYSQLQKARSQQATWEQSFLDCLRTAEQMAKAAAEGEETALLVTKGYLQTQVDDRSASFGEAQEAVRSALAADASSNSNSNNDNDNNKDNSKDNSNSNSNSSSNGNNNDNNNNNNNSNNNSNSNSRQQILEETLAVRDKSRVELHYALHEAVASSDDLHAFLQRATELLIESQGTALLPSGGEDGTGATAPKCANFFLDVGELLKEARQQLLAFAMGESQAQAELVAASDARRAHALESLKSLTSLLESCPTEASQEPLPSACLGGARLAEFSLALAAEADFAEKAGQRRAGLEQKVKVACESA</sequence>
<feature type="compositionally biased region" description="Low complexity" evidence="1">
    <location>
        <begin position="1343"/>
        <end position="1375"/>
    </location>
</feature>
<dbReference type="Pfam" id="PF02825">
    <property type="entry name" value="WWE"/>
    <property type="match status" value="1"/>
</dbReference>
<feature type="region of interest" description="Disordered" evidence="1">
    <location>
        <begin position="1309"/>
        <end position="1376"/>
    </location>
</feature>
<reference evidence="3" key="1">
    <citation type="submission" date="2021-02" db="EMBL/GenBank/DDBJ databases">
        <authorList>
            <person name="Dougan E. K."/>
            <person name="Rhodes N."/>
            <person name="Thang M."/>
            <person name="Chan C."/>
        </authorList>
    </citation>
    <scope>NUCLEOTIDE SEQUENCE</scope>
</reference>
<dbReference type="PANTHER" id="PTHR23353">
    <property type="entry name" value="RAB-GAP/TBC-RELATED"/>
    <property type="match status" value="1"/>
</dbReference>
<evidence type="ECO:0000256" key="1">
    <source>
        <dbReference type="SAM" id="MobiDB-lite"/>
    </source>
</evidence>
<protein>
    <recommendedName>
        <fullName evidence="2">WWE domain-containing protein</fullName>
    </recommendedName>
</protein>
<comment type="caution">
    <text evidence="3">The sequence shown here is derived from an EMBL/GenBank/DDBJ whole genome shotgun (WGS) entry which is preliminary data.</text>
</comment>
<dbReference type="PANTHER" id="PTHR23353:SF23">
    <property type="entry name" value="PROTEIN HAIRLESS"/>
    <property type="match status" value="1"/>
</dbReference>
<evidence type="ECO:0000313" key="4">
    <source>
        <dbReference type="Proteomes" id="UP000654075"/>
    </source>
</evidence>
<feature type="region of interest" description="Disordered" evidence="1">
    <location>
        <begin position="212"/>
        <end position="256"/>
    </location>
</feature>
<dbReference type="EMBL" id="CAJNNV010014255">
    <property type="protein sequence ID" value="CAE8602385.1"/>
    <property type="molecule type" value="Genomic_DNA"/>
</dbReference>
<dbReference type="Gene3D" id="3.30.720.50">
    <property type="match status" value="1"/>
</dbReference>
<evidence type="ECO:0000313" key="3">
    <source>
        <dbReference type="EMBL" id="CAE8602385.1"/>
    </source>
</evidence>
<feature type="non-terminal residue" evidence="3">
    <location>
        <position position="1554"/>
    </location>
</feature>
<feature type="domain" description="WWE" evidence="2">
    <location>
        <begin position="1144"/>
        <end position="1229"/>
    </location>
</feature>
<feature type="compositionally biased region" description="Acidic residues" evidence="1">
    <location>
        <begin position="15"/>
        <end position="26"/>
    </location>
</feature>